<evidence type="ECO:0000256" key="18">
    <source>
        <dbReference type="ARBA" id="ARBA00023228"/>
    </source>
</evidence>
<keyword evidence="15" id="KW-0482">Metalloprotease</keyword>
<dbReference type="Pfam" id="PF04389">
    <property type="entry name" value="Peptidase_M28"/>
    <property type="match status" value="1"/>
</dbReference>
<evidence type="ECO:0000313" key="23">
    <source>
        <dbReference type="Proteomes" id="UP001321305"/>
    </source>
</evidence>
<accession>A0ABZ2EID7</accession>
<keyword evidence="10" id="KW-0732">Signal</keyword>
<keyword evidence="16" id="KW-0865">Zymogen</keyword>
<evidence type="ECO:0000256" key="17">
    <source>
        <dbReference type="ARBA" id="ARBA00023180"/>
    </source>
</evidence>
<evidence type="ECO:0000256" key="4">
    <source>
        <dbReference type="ARBA" id="ARBA00004613"/>
    </source>
</evidence>
<keyword evidence="14" id="KW-0333">Golgi apparatus</keyword>
<dbReference type="Gene3D" id="3.50.30.30">
    <property type="match status" value="1"/>
</dbReference>
<keyword evidence="12" id="KW-0256">Endoplasmic reticulum</keyword>
<evidence type="ECO:0000256" key="8">
    <source>
        <dbReference type="ARBA" id="ARBA00022670"/>
    </source>
</evidence>
<organism evidence="22 23">
    <name type="scientific">Mycovorax composti</name>
    <dbReference type="NCBI Taxonomy" id="2962693"/>
    <lineage>
        <taxon>Bacteria</taxon>
        <taxon>Pseudomonadati</taxon>
        <taxon>Bacteroidota</taxon>
        <taxon>Chitinophagia</taxon>
        <taxon>Chitinophagales</taxon>
        <taxon>Chitinophagaceae</taxon>
        <taxon>Mycovorax</taxon>
    </lineage>
</organism>
<dbReference type="EMBL" id="CP144143">
    <property type="protein sequence ID" value="WWC83151.1"/>
    <property type="molecule type" value="Genomic_DNA"/>
</dbReference>
<gene>
    <name evidence="22" type="ORF">PIECOFPK_00862</name>
</gene>
<evidence type="ECO:0000256" key="3">
    <source>
        <dbReference type="ARBA" id="ARBA00004555"/>
    </source>
</evidence>
<dbReference type="PANTHER" id="PTHR12053:SF3">
    <property type="entry name" value="CARBOXYPEPTIDASE Q"/>
    <property type="match status" value="1"/>
</dbReference>
<evidence type="ECO:0000256" key="16">
    <source>
        <dbReference type="ARBA" id="ARBA00023145"/>
    </source>
</evidence>
<keyword evidence="7" id="KW-0121">Carboxypeptidase</keyword>
<evidence type="ECO:0000256" key="6">
    <source>
        <dbReference type="ARBA" id="ARBA00022525"/>
    </source>
</evidence>
<dbReference type="SUPFAM" id="SSF53187">
    <property type="entry name" value="Zn-dependent exopeptidases"/>
    <property type="match status" value="1"/>
</dbReference>
<evidence type="ECO:0000256" key="15">
    <source>
        <dbReference type="ARBA" id="ARBA00023049"/>
    </source>
</evidence>
<keyword evidence="6" id="KW-0964">Secreted</keyword>
<dbReference type="Proteomes" id="UP001321305">
    <property type="component" value="Chromosome"/>
</dbReference>
<keyword evidence="11" id="KW-0378">Hydrolase</keyword>
<evidence type="ECO:0000256" key="2">
    <source>
        <dbReference type="ARBA" id="ARBA00004371"/>
    </source>
</evidence>
<keyword evidence="8" id="KW-0645">Protease</keyword>
<evidence type="ECO:0000256" key="10">
    <source>
        <dbReference type="ARBA" id="ARBA00022729"/>
    </source>
</evidence>
<dbReference type="InterPro" id="IPR007484">
    <property type="entry name" value="Peptidase_M28"/>
</dbReference>
<dbReference type="InterPro" id="IPR039866">
    <property type="entry name" value="CPQ"/>
</dbReference>
<comment type="subunit">
    <text evidence="19">Homodimer. The monomeric form is inactive while the homodimer is active.</text>
</comment>
<proteinExistence type="predicted"/>
<evidence type="ECO:0000256" key="20">
    <source>
        <dbReference type="ARBA" id="ARBA00033328"/>
    </source>
</evidence>
<comment type="subcellular location">
    <subcellularLocation>
        <location evidence="1">Endoplasmic reticulum</location>
    </subcellularLocation>
    <subcellularLocation>
        <location evidence="3">Golgi apparatus</location>
    </subcellularLocation>
    <subcellularLocation>
        <location evidence="2">Lysosome</location>
    </subcellularLocation>
    <subcellularLocation>
        <location evidence="4">Secreted</location>
    </subcellularLocation>
</comment>
<protein>
    <recommendedName>
        <fullName evidence="5">Carboxypeptidase Q</fullName>
    </recommendedName>
    <alternativeName>
        <fullName evidence="20">Plasma glutamate carboxypeptidase</fullName>
    </alternativeName>
</protein>
<evidence type="ECO:0000256" key="14">
    <source>
        <dbReference type="ARBA" id="ARBA00023034"/>
    </source>
</evidence>
<evidence type="ECO:0000256" key="11">
    <source>
        <dbReference type="ARBA" id="ARBA00022801"/>
    </source>
</evidence>
<evidence type="ECO:0000256" key="19">
    <source>
        <dbReference type="ARBA" id="ARBA00025833"/>
    </source>
</evidence>
<evidence type="ECO:0000256" key="7">
    <source>
        <dbReference type="ARBA" id="ARBA00022645"/>
    </source>
</evidence>
<evidence type="ECO:0000256" key="9">
    <source>
        <dbReference type="ARBA" id="ARBA00022723"/>
    </source>
</evidence>
<evidence type="ECO:0000256" key="1">
    <source>
        <dbReference type="ARBA" id="ARBA00004240"/>
    </source>
</evidence>
<keyword evidence="17" id="KW-0325">Glycoprotein</keyword>
<keyword evidence="9" id="KW-0479">Metal-binding</keyword>
<evidence type="ECO:0000259" key="21">
    <source>
        <dbReference type="Pfam" id="PF04389"/>
    </source>
</evidence>
<evidence type="ECO:0000256" key="13">
    <source>
        <dbReference type="ARBA" id="ARBA00022833"/>
    </source>
</evidence>
<keyword evidence="23" id="KW-1185">Reference proteome</keyword>
<reference evidence="23" key="1">
    <citation type="submission" date="2024-01" db="EMBL/GenBank/DDBJ databases">
        <title>Mycovorax composti gen. nov. sp. nov., a member of the family Chitinophagaceae isolated from button mushroom compost.</title>
        <authorList>
            <person name="Thai M."/>
            <person name="Bell T.L."/>
            <person name="Kertesz M.A."/>
        </authorList>
    </citation>
    <scope>NUCLEOTIDE SEQUENCE [LARGE SCALE GENOMIC DNA]</scope>
    <source>
        <strain evidence="23">C216</strain>
    </source>
</reference>
<evidence type="ECO:0000256" key="5">
    <source>
        <dbReference type="ARBA" id="ARBA00014116"/>
    </source>
</evidence>
<dbReference type="PANTHER" id="PTHR12053">
    <property type="entry name" value="PROTEASE FAMILY M28 PLASMA GLUTAMATE CARBOXYPEPTIDASE-RELATED"/>
    <property type="match status" value="1"/>
</dbReference>
<sequence>MLCPLSYLYKNLNNHNSMLRKLFFISLLFLGDITHAQDKDAAFIRKLADEILTNGKAYDHLRDLTKNIGARLAGSKQMYQAEEWGYRLLQEAGSDKTYKQPVMVPRWVRGGTDEARAILPNKEEKELAVIALGNTIGTGGKPLEAPVVLIRDFDELEMKKDQLKGKIVFYNYKFNPKFVRTFDAYGDAVKYRSRGPSLAAKYGAVGVIVRSMSHSIDNVPHTGALFYDSAYAKIPAVAIGLQDADWLAASLEQGAALKVVLKTNGHFLPDVQGHNIIGELKGNEYPDEYITIGGHLDSWDNCEGAHDDGAGVTQTIEVLRALKALNYTPKRTIRFVLFANEENGLRGGRKYAEEAKAKGEKHIFAVESDAGGFTPRAFSFDCSKEQLDKAKRWLPLIAPYGCNEFIAGGGGADISPLKPLLGTPLCELLPDSQRYFDVHHSSNDVFEAVNKRELELGAVNMVALIYLIDQYGF</sequence>
<keyword evidence="18" id="KW-0458">Lysosome</keyword>
<name>A0ABZ2EID7_9BACT</name>
<evidence type="ECO:0000313" key="22">
    <source>
        <dbReference type="EMBL" id="WWC83151.1"/>
    </source>
</evidence>
<feature type="domain" description="Peptidase M28" evidence="21">
    <location>
        <begin position="275"/>
        <end position="455"/>
    </location>
</feature>
<keyword evidence="13" id="KW-0862">Zinc</keyword>
<evidence type="ECO:0000256" key="12">
    <source>
        <dbReference type="ARBA" id="ARBA00022824"/>
    </source>
</evidence>
<dbReference type="Gene3D" id="3.40.630.10">
    <property type="entry name" value="Zn peptidases"/>
    <property type="match status" value="1"/>
</dbReference>